<evidence type="ECO:0000256" key="2">
    <source>
        <dbReference type="ARBA" id="ARBA00023125"/>
    </source>
</evidence>
<keyword evidence="7" id="KW-1185">Reference proteome</keyword>
<dbReference type="PANTHER" id="PTHR30055:SF151">
    <property type="entry name" value="TRANSCRIPTIONAL REGULATORY PROTEIN"/>
    <property type="match status" value="1"/>
</dbReference>
<organism evidence="6 7">
    <name type="scientific">Brooklawnia cerclae</name>
    <dbReference type="NCBI Taxonomy" id="349934"/>
    <lineage>
        <taxon>Bacteria</taxon>
        <taxon>Bacillati</taxon>
        <taxon>Actinomycetota</taxon>
        <taxon>Actinomycetes</taxon>
        <taxon>Propionibacteriales</taxon>
        <taxon>Propionibacteriaceae</taxon>
        <taxon>Brooklawnia</taxon>
    </lineage>
</organism>
<dbReference type="RefSeq" id="WP_167166521.1">
    <property type="nucleotide sequence ID" value="NZ_BAAAOO010000011.1"/>
</dbReference>
<keyword evidence="1" id="KW-0805">Transcription regulation</keyword>
<feature type="DNA-binding region" description="H-T-H motif" evidence="4">
    <location>
        <begin position="36"/>
        <end position="55"/>
    </location>
</feature>
<dbReference type="Pfam" id="PF02909">
    <property type="entry name" value="TetR_C_1"/>
    <property type="match status" value="1"/>
</dbReference>
<dbReference type="SUPFAM" id="SSF48498">
    <property type="entry name" value="Tetracyclin repressor-like, C-terminal domain"/>
    <property type="match status" value="1"/>
</dbReference>
<sequence>MHAVQRRRRETPLLTRDSIVTTALGIIRSEGLDALTMRRVARAMNVAPMSLYRHIADREDLILGIMNRVAEGMELPPEDESPEHELMALVRTLHKVFRKDPWIILVFANQGLASPLALTLLDRVFACLYRMGLDGKAAINAWQLVSQYLYGEALAGRLAEEQTYATRLLCEADRDRFPHLARMLADSPGPGHVEEDFEVNLAALVNRLRPGS</sequence>
<evidence type="ECO:0000256" key="1">
    <source>
        <dbReference type="ARBA" id="ARBA00023015"/>
    </source>
</evidence>
<dbReference type="Pfam" id="PF00440">
    <property type="entry name" value="TetR_N"/>
    <property type="match status" value="1"/>
</dbReference>
<accession>A0ABX0SGI8</accession>
<dbReference type="InterPro" id="IPR004111">
    <property type="entry name" value="Repressor_TetR_C"/>
</dbReference>
<dbReference type="PROSITE" id="PS50977">
    <property type="entry name" value="HTH_TETR_2"/>
    <property type="match status" value="1"/>
</dbReference>
<evidence type="ECO:0000259" key="5">
    <source>
        <dbReference type="PROSITE" id="PS50977"/>
    </source>
</evidence>
<evidence type="ECO:0000256" key="3">
    <source>
        <dbReference type="ARBA" id="ARBA00023163"/>
    </source>
</evidence>
<dbReference type="InterPro" id="IPR001647">
    <property type="entry name" value="HTH_TetR"/>
</dbReference>
<gene>
    <name evidence="6" type="ORF">FB473_001736</name>
</gene>
<dbReference type="Proteomes" id="UP000749311">
    <property type="component" value="Unassembled WGS sequence"/>
</dbReference>
<dbReference type="Gene3D" id="1.10.357.10">
    <property type="entry name" value="Tetracycline Repressor, domain 2"/>
    <property type="match status" value="1"/>
</dbReference>
<dbReference type="InterPro" id="IPR050109">
    <property type="entry name" value="HTH-type_TetR-like_transc_reg"/>
</dbReference>
<keyword evidence="3" id="KW-0804">Transcription</keyword>
<dbReference type="EMBL" id="JAAMOZ010000001">
    <property type="protein sequence ID" value="NIH57091.1"/>
    <property type="molecule type" value="Genomic_DNA"/>
</dbReference>
<comment type="caution">
    <text evidence="6">The sequence shown here is derived from an EMBL/GenBank/DDBJ whole genome shotgun (WGS) entry which is preliminary data.</text>
</comment>
<feature type="domain" description="HTH tetR-type" evidence="5">
    <location>
        <begin position="13"/>
        <end position="73"/>
    </location>
</feature>
<evidence type="ECO:0000313" key="6">
    <source>
        <dbReference type="EMBL" id="NIH57091.1"/>
    </source>
</evidence>
<evidence type="ECO:0000313" key="7">
    <source>
        <dbReference type="Proteomes" id="UP000749311"/>
    </source>
</evidence>
<keyword evidence="2 4" id="KW-0238">DNA-binding</keyword>
<proteinExistence type="predicted"/>
<dbReference type="PANTHER" id="PTHR30055">
    <property type="entry name" value="HTH-TYPE TRANSCRIPTIONAL REGULATOR RUTR"/>
    <property type="match status" value="1"/>
</dbReference>
<name>A0ABX0SGI8_9ACTN</name>
<evidence type="ECO:0000256" key="4">
    <source>
        <dbReference type="PROSITE-ProRule" id="PRU00335"/>
    </source>
</evidence>
<reference evidence="6 7" key="1">
    <citation type="submission" date="2020-02" db="EMBL/GenBank/DDBJ databases">
        <title>Sequencing the genomes of 1000 actinobacteria strains.</title>
        <authorList>
            <person name="Klenk H.-P."/>
        </authorList>
    </citation>
    <scope>NUCLEOTIDE SEQUENCE [LARGE SCALE GENOMIC DNA]</scope>
    <source>
        <strain evidence="6 7">DSM 19609</strain>
    </source>
</reference>
<dbReference type="InterPro" id="IPR009057">
    <property type="entry name" value="Homeodomain-like_sf"/>
</dbReference>
<dbReference type="InterPro" id="IPR036271">
    <property type="entry name" value="Tet_transcr_reg_TetR-rel_C_sf"/>
</dbReference>
<protein>
    <submittedName>
        <fullName evidence="6">AcrR family transcriptional regulator</fullName>
    </submittedName>
</protein>
<dbReference type="SUPFAM" id="SSF46689">
    <property type="entry name" value="Homeodomain-like"/>
    <property type="match status" value="1"/>
</dbReference>